<gene>
    <name evidence="1" type="ORF">B1R32_11110</name>
</gene>
<keyword evidence="2" id="KW-1185">Reference proteome</keyword>
<comment type="caution">
    <text evidence="1">The sequence shown here is derived from an EMBL/GenBank/DDBJ whole genome shotgun (WGS) entry which is preliminary data.</text>
</comment>
<proteinExistence type="predicted"/>
<sequence>MNAFVTIKSDLETLSRDIISQSKTKSVVFDCLDEFDEAKLATLQQADAIYLVISENSMCSTAYQNLLIATIPYVEIKEMLSLEDG</sequence>
<dbReference type="AlphaFoldDB" id="A0A2S8SRS2"/>
<evidence type="ECO:0000313" key="1">
    <source>
        <dbReference type="EMBL" id="PQV63449.1"/>
    </source>
</evidence>
<reference evidence="1 2" key="1">
    <citation type="journal article" date="2018" name="Syst. Appl. Microbiol.">
        <title>Abditibacterium utsteinense sp. nov., the first cultivated member of candidate phylum FBP, isolated from ice-free Antarctic soil samples.</title>
        <authorList>
            <person name="Tahon G."/>
            <person name="Tytgat B."/>
            <person name="Lebbe L."/>
            <person name="Carlier A."/>
            <person name="Willems A."/>
        </authorList>
    </citation>
    <scope>NUCLEOTIDE SEQUENCE [LARGE SCALE GENOMIC DNA]</scope>
    <source>
        <strain evidence="1 2">LMG 29911</strain>
    </source>
</reference>
<dbReference type="Proteomes" id="UP000237684">
    <property type="component" value="Unassembled WGS sequence"/>
</dbReference>
<dbReference type="EMBL" id="NIGF01000011">
    <property type="protein sequence ID" value="PQV63449.1"/>
    <property type="molecule type" value="Genomic_DNA"/>
</dbReference>
<dbReference type="InParanoid" id="A0A2S8SRS2"/>
<protein>
    <submittedName>
        <fullName evidence="1">Uncharacterized protein</fullName>
    </submittedName>
</protein>
<organism evidence="1 2">
    <name type="scientific">Abditibacterium utsteinense</name>
    <dbReference type="NCBI Taxonomy" id="1960156"/>
    <lineage>
        <taxon>Bacteria</taxon>
        <taxon>Pseudomonadati</taxon>
        <taxon>Abditibacteriota</taxon>
        <taxon>Abditibacteriia</taxon>
        <taxon>Abditibacteriales</taxon>
        <taxon>Abditibacteriaceae</taxon>
        <taxon>Abditibacterium</taxon>
    </lineage>
</organism>
<evidence type="ECO:0000313" key="2">
    <source>
        <dbReference type="Proteomes" id="UP000237684"/>
    </source>
</evidence>
<accession>A0A2S8SRS2</accession>
<name>A0A2S8SRS2_9BACT</name>
<dbReference type="RefSeq" id="WP_105484091.1">
    <property type="nucleotide sequence ID" value="NZ_NIGF01000011.1"/>
</dbReference>